<evidence type="ECO:0008006" key="3">
    <source>
        <dbReference type="Google" id="ProtNLM"/>
    </source>
</evidence>
<proteinExistence type="predicted"/>
<dbReference type="STRING" id="28125.HMPREF3202_01997"/>
<reference evidence="1 2" key="1">
    <citation type="submission" date="2016-02" db="EMBL/GenBank/DDBJ databases">
        <authorList>
            <person name="Wen L."/>
            <person name="He K."/>
            <person name="Yang H."/>
        </authorList>
    </citation>
    <scope>NUCLEOTIDE SEQUENCE [LARGE SCALE GENOMIC DNA]</scope>
    <source>
        <strain evidence="1 2">GED7880</strain>
    </source>
</reference>
<dbReference type="RefSeq" id="WP_394364817.1">
    <property type="nucleotide sequence ID" value="NZ_JASORG020000001.1"/>
</dbReference>
<dbReference type="Pfam" id="PF04245">
    <property type="entry name" value="NA37"/>
    <property type="match status" value="1"/>
</dbReference>
<name>A0A137SS22_9BACT</name>
<dbReference type="EMBL" id="LTAG01000114">
    <property type="protein sequence ID" value="KXO15176.1"/>
    <property type="molecule type" value="Genomic_DNA"/>
</dbReference>
<dbReference type="Proteomes" id="UP000070093">
    <property type="component" value="Unassembled WGS sequence"/>
</dbReference>
<dbReference type="InterPro" id="IPR007358">
    <property type="entry name" value="Nucleoid_associated_NdpA"/>
</dbReference>
<dbReference type="PATRIC" id="fig|28125.4.peg.1991"/>
<evidence type="ECO:0000313" key="1">
    <source>
        <dbReference type="EMBL" id="KXO15176.1"/>
    </source>
</evidence>
<dbReference type="GO" id="GO:0009295">
    <property type="term" value="C:nucleoid"/>
    <property type="evidence" value="ECO:0007669"/>
    <property type="project" value="InterPro"/>
</dbReference>
<accession>A0A137SS22</accession>
<evidence type="ECO:0000313" key="2">
    <source>
        <dbReference type="Proteomes" id="UP000070093"/>
    </source>
</evidence>
<comment type="caution">
    <text evidence="1">The sequence shown here is derived from an EMBL/GenBank/DDBJ whole genome shotgun (WGS) entry which is preliminary data.</text>
</comment>
<gene>
    <name evidence="1" type="ORF">HMPREF3202_01997</name>
</gene>
<dbReference type="AlphaFoldDB" id="A0A137SS22"/>
<organism evidence="1 2">
    <name type="scientific">Prevotella bivia</name>
    <dbReference type="NCBI Taxonomy" id="28125"/>
    <lineage>
        <taxon>Bacteria</taxon>
        <taxon>Pseudomonadati</taxon>
        <taxon>Bacteroidota</taxon>
        <taxon>Bacteroidia</taxon>
        <taxon>Bacteroidales</taxon>
        <taxon>Prevotellaceae</taxon>
        <taxon>Prevotella</taxon>
    </lineage>
</organism>
<sequence>MRIVYLDTYISNICLHIVGNKIADEGLLFSILPTELSSNIKKILTIYFINSFTSEEYYQLYHESNLVLNEVYTYVSKIFDEPEQLYEQSVNLAKHLYEQSTHPKIKGGEFYTVYFKDCILDGETLDAVGLFKSENKDTFLKVLRENGSFNLESDKGINIRKLDKGCLIFNKDRENGYVVAVVDNTNKGVEAQYWIDDFLHVCQRKDEYANTQNFMMLAKNFVTKELPKEFEVSKADQIDLLNKSLHFFKEKETFDIDAFAHEVIAQPEVIERFHQYKQEYEDQSDIVIDNQFEISESACKKQQRSYKRVINLDKKIQIVIAGNRQNVEQGEDDRGKFYKVYYKDEE</sequence>
<protein>
    <recommendedName>
        <fullName evidence="3">Nucleoid-associated protein</fullName>
    </recommendedName>
</protein>